<dbReference type="EMBL" id="BKCP01004505">
    <property type="protein sequence ID" value="GER31564.1"/>
    <property type="molecule type" value="Genomic_DNA"/>
</dbReference>
<evidence type="ECO:0000313" key="3">
    <source>
        <dbReference type="Proteomes" id="UP000325081"/>
    </source>
</evidence>
<sequence length="173" mass="19787">MGLRKPAVHAVASHDLTICRLIFGKSVAFSRRRGRRMLRPRQIAIKISIFFNVIKESSNMANLLRNAFHRARTSTPFISFLYRNADVCFGVPFAGICCYLYIDNKDFGGHWERRKLEAKLDLKEKSEELSSLREKRAELEAGIDRLKVESRKGGETGMVGKESGRYEARGWFG</sequence>
<keyword evidence="3" id="KW-1185">Reference proteome</keyword>
<evidence type="ECO:0000313" key="2">
    <source>
        <dbReference type="EMBL" id="GER31564.1"/>
    </source>
</evidence>
<protein>
    <submittedName>
        <fullName evidence="2">Kelch-like protein 3</fullName>
    </submittedName>
</protein>
<proteinExistence type="predicted"/>
<accession>A0A5A7PFV4</accession>
<dbReference type="AlphaFoldDB" id="A0A5A7PFV4"/>
<comment type="caution">
    <text evidence="2">The sequence shown here is derived from an EMBL/GenBank/DDBJ whole genome shotgun (WGS) entry which is preliminary data.</text>
</comment>
<evidence type="ECO:0000256" key="1">
    <source>
        <dbReference type="SAM" id="Coils"/>
    </source>
</evidence>
<reference evidence="3" key="1">
    <citation type="journal article" date="2019" name="Curr. Biol.">
        <title>Genome Sequence of Striga asiatica Provides Insight into the Evolution of Plant Parasitism.</title>
        <authorList>
            <person name="Yoshida S."/>
            <person name="Kim S."/>
            <person name="Wafula E.K."/>
            <person name="Tanskanen J."/>
            <person name="Kim Y.M."/>
            <person name="Honaas L."/>
            <person name="Yang Z."/>
            <person name="Spallek T."/>
            <person name="Conn C.E."/>
            <person name="Ichihashi Y."/>
            <person name="Cheong K."/>
            <person name="Cui S."/>
            <person name="Der J.P."/>
            <person name="Gundlach H."/>
            <person name="Jiao Y."/>
            <person name="Hori C."/>
            <person name="Ishida J.K."/>
            <person name="Kasahara H."/>
            <person name="Kiba T."/>
            <person name="Kim M.S."/>
            <person name="Koo N."/>
            <person name="Laohavisit A."/>
            <person name="Lee Y.H."/>
            <person name="Lumba S."/>
            <person name="McCourt P."/>
            <person name="Mortimer J.C."/>
            <person name="Mutuku J.M."/>
            <person name="Nomura T."/>
            <person name="Sasaki-Sekimoto Y."/>
            <person name="Seto Y."/>
            <person name="Wang Y."/>
            <person name="Wakatake T."/>
            <person name="Sakakibara H."/>
            <person name="Demura T."/>
            <person name="Yamaguchi S."/>
            <person name="Yoneyama K."/>
            <person name="Manabe R.I."/>
            <person name="Nelson D.C."/>
            <person name="Schulman A.H."/>
            <person name="Timko M.P."/>
            <person name="dePamphilis C.W."/>
            <person name="Choi D."/>
            <person name="Shirasu K."/>
        </authorList>
    </citation>
    <scope>NUCLEOTIDE SEQUENCE [LARGE SCALE GENOMIC DNA]</scope>
    <source>
        <strain evidence="3">cv. UVA1</strain>
    </source>
</reference>
<feature type="coiled-coil region" evidence="1">
    <location>
        <begin position="115"/>
        <end position="149"/>
    </location>
</feature>
<dbReference type="Proteomes" id="UP000325081">
    <property type="component" value="Unassembled WGS sequence"/>
</dbReference>
<name>A0A5A7PFV4_STRAF</name>
<organism evidence="2 3">
    <name type="scientific">Striga asiatica</name>
    <name type="common">Asiatic witchweed</name>
    <name type="synonym">Buchnera asiatica</name>
    <dbReference type="NCBI Taxonomy" id="4170"/>
    <lineage>
        <taxon>Eukaryota</taxon>
        <taxon>Viridiplantae</taxon>
        <taxon>Streptophyta</taxon>
        <taxon>Embryophyta</taxon>
        <taxon>Tracheophyta</taxon>
        <taxon>Spermatophyta</taxon>
        <taxon>Magnoliopsida</taxon>
        <taxon>eudicotyledons</taxon>
        <taxon>Gunneridae</taxon>
        <taxon>Pentapetalae</taxon>
        <taxon>asterids</taxon>
        <taxon>lamiids</taxon>
        <taxon>Lamiales</taxon>
        <taxon>Orobanchaceae</taxon>
        <taxon>Buchnereae</taxon>
        <taxon>Striga</taxon>
    </lineage>
</organism>
<gene>
    <name evidence="2" type="ORF">STAS_07577</name>
</gene>
<keyword evidence="1" id="KW-0175">Coiled coil</keyword>